<dbReference type="EMBL" id="JAIWYP010000007">
    <property type="protein sequence ID" value="KAH3793899.1"/>
    <property type="molecule type" value="Genomic_DNA"/>
</dbReference>
<evidence type="ECO:0000313" key="1">
    <source>
        <dbReference type="EMBL" id="KAH3793899.1"/>
    </source>
</evidence>
<reference evidence="1" key="2">
    <citation type="submission" date="2020-11" db="EMBL/GenBank/DDBJ databases">
        <authorList>
            <person name="McCartney M.A."/>
            <person name="Auch B."/>
            <person name="Kono T."/>
            <person name="Mallez S."/>
            <person name="Becker A."/>
            <person name="Gohl D.M."/>
            <person name="Silverstein K.A.T."/>
            <person name="Koren S."/>
            <person name="Bechman K.B."/>
            <person name="Herman A."/>
            <person name="Abrahante J.E."/>
            <person name="Garbe J."/>
        </authorList>
    </citation>
    <scope>NUCLEOTIDE SEQUENCE</scope>
    <source>
        <strain evidence="1">Duluth1</strain>
        <tissue evidence="1">Whole animal</tissue>
    </source>
</reference>
<evidence type="ECO:0000313" key="2">
    <source>
        <dbReference type="Proteomes" id="UP000828390"/>
    </source>
</evidence>
<accession>A0A9D4F7R3</accession>
<protein>
    <submittedName>
        <fullName evidence="1">Uncharacterized protein</fullName>
    </submittedName>
</protein>
<keyword evidence="2" id="KW-1185">Reference proteome</keyword>
<comment type="caution">
    <text evidence="1">The sequence shown here is derived from an EMBL/GenBank/DDBJ whole genome shotgun (WGS) entry which is preliminary data.</text>
</comment>
<reference evidence="1" key="1">
    <citation type="journal article" date="2019" name="bioRxiv">
        <title>The Genome of the Zebra Mussel, Dreissena polymorpha: A Resource for Invasive Species Research.</title>
        <authorList>
            <person name="McCartney M.A."/>
            <person name="Auch B."/>
            <person name="Kono T."/>
            <person name="Mallez S."/>
            <person name="Zhang Y."/>
            <person name="Obille A."/>
            <person name="Becker A."/>
            <person name="Abrahante J.E."/>
            <person name="Garbe J."/>
            <person name="Badalamenti J.P."/>
            <person name="Herman A."/>
            <person name="Mangelson H."/>
            <person name="Liachko I."/>
            <person name="Sullivan S."/>
            <person name="Sone E.D."/>
            <person name="Koren S."/>
            <person name="Silverstein K.A.T."/>
            <person name="Beckman K.B."/>
            <person name="Gohl D.M."/>
        </authorList>
    </citation>
    <scope>NUCLEOTIDE SEQUENCE</scope>
    <source>
        <strain evidence="1">Duluth1</strain>
        <tissue evidence="1">Whole animal</tissue>
    </source>
</reference>
<dbReference type="AlphaFoldDB" id="A0A9D4F7R3"/>
<sequence>MSDQRILRIFLRQVIWPKMHDETNMLADTSARLGLTINRRKSKVFMTNASINIPITVQREALE</sequence>
<organism evidence="1 2">
    <name type="scientific">Dreissena polymorpha</name>
    <name type="common">Zebra mussel</name>
    <name type="synonym">Mytilus polymorpha</name>
    <dbReference type="NCBI Taxonomy" id="45954"/>
    <lineage>
        <taxon>Eukaryota</taxon>
        <taxon>Metazoa</taxon>
        <taxon>Spiralia</taxon>
        <taxon>Lophotrochozoa</taxon>
        <taxon>Mollusca</taxon>
        <taxon>Bivalvia</taxon>
        <taxon>Autobranchia</taxon>
        <taxon>Heteroconchia</taxon>
        <taxon>Euheterodonta</taxon>
        <taxon>Imparidentia</taxon>
        <taxon>Neoheterodontei</taxon>
        <taxon>Myida</taxon>
        <taxon>Dreissenoidea</taxon>
        <taxon>Dreissenidae</taxon>
        <taxon>Dreissena</taxon>
    </lineage>
</organism>
<proteinExistence type="predicted"/>
<dbReference type="Proteomes" id="UP000828390">
    <property type="component" value="Unassembled WGS sequence"/>
</dbReference>
<gene>
    <name evidence="1" type="ORF">DPMN_147424</name>
</gene>
<name>A0A9D4F7R3_DREPO</name>